<organism evidence="5">
    <name type="scientific">marine sediment metagenome</name>
    <dbReference type="NCBI Taxonomy" id="412755"/>
    <lineage>
        <taxon>unclassified sequences</taxon>
        <taxon>metagenomes</taxon>
        <taxon>ecological metagenomes</taxon>
    </lineage>
</organism>
<feature type="domain" description="DNA mismatch repair proteins mutS family" evidence="4">
    <location>
        <begin position="2"/>
        <end position="59"/>
    </location>
</feature>
<dbReference type="Pfam" id="PF00488">
    <property type="entry name" value="MutS_V"/>
    <property type="match status" value="1"/>
</dbReference>
<dbReference type="InterPro" id="IPR027417">
    <property type="entry name" value="P-loop_NTPase"/>
</dbReference>
<keyword evidence="2" id="KW-0067">ATP-binding</keyword>
<name>X1FW29_9ZZZZ</name>
<dbReference type="InterPro" id="IPR045076">
    <property type="entry name" value="MutS"/>
</dbReference>
<dbReference type="EMBL" id="BARU01020448">
    <property type="protein sequence ID" value="GAH49222.1"/>
    <property type="molecule type" value="Genomic_DNA"/>
</dbReference>
<dbReference type="PANTHER" id="PTHR11361">
    <property type="entry name" value="DNA MISMATCH REPAIR PROTEIN MUTS FAMILY MEMBER"/>
    <property type="match status" value="1"/>
</dbReference>
<dbReference type="GO" id="GO:0030983">
    <property type="term" value="F:mismatched DNA binding"/>
    <property type="evidence" value="ECO:0007669"/>
    <property type="project" value="InterPro"/>
</dbReference>
<dbReference type="InterPro" id="IPR000432">
    <property type="entry name" value="DNA_mismatch_repair_MutS_C"/>
</dbReference>
<evidence type="ECO:0000256" key="3">
    <source>
        <dbReference type="ARBA" id="ARBA00023125"/>
    </source>
</evidence>
<accession>X1FW29</accession>
<feature type="non-terminal residue" evidence="5">
    <location>
        <position position="1"/>
    </location>
</feature>
<evidence type="ECO:0000313" key="5">
    <source>
        <dbReference type="EMBL" id="GAH49222.1"/>
    </source>
</evidence>
<protein>
    <recommendedName>
        <fullName evidence="4">DNA mismatch repair proteins mutS family domain-containing protein</fullName>
    </recommendedName>
</protein>
<dbReference type="SUPFAM" id="SSF52540">
    <property type="entry name" value="P-loop containing nucleoside triphosphate hydrolases"/>
    <property type="match status" value="1"/>
</dbReference>
<dbReference type="GO" id="GO:0005524">
    <property type="term" value="F:ATP binding"/>
    <property type="evidence" value="ECO:0007669"/>
    <property type="project" value="UniProtKB-KW"/>
</dbReference>
<dbReference type="Gene3D" id="3.40.50.300">
    <property type="entry name" value="P-loop containing nucleotide triphosphate hydrolases"/>
    <property type="match status" value="1"/>
</dbReference>
<dbReference type="AlphaFoldDB" id="X1FW29"/>
<evidence type="ECO:0000256" key="2">
    <source>
        <dbReference type="ARBA" id="ARBA00022840"/>
    </source>
</evidence>
<dbReference type="GO" id="GO:0005829">
    <property type="term" value="C:cytosol"/>
    <property type="evidence" value="ECO:0007669"/>
    <property type="project" value="TreeGrafter"/>
</dbReference>
<evidence type="ECO:0000259" key="4">
    <source>
        <dbReference type="Pfam" id="PF00488"/>
    </source>
</evidence>
<keyword evidence="1" id="KW-0547">Nucleotide-binding</keyword>
<comment type="caution">
    <text evidence="5">The sequence shown here is derived from an EMBL/GenBank/DDBJ whole genome shotgun (WGS) entry which is preliminary data.</text>
</comment>
<sequence length="123" mass="13821">FTNVKNCNVAVREWMDEVVFLHKILPGGTDKSYGIHVAKLAGVPKPILDRSKEILEELESTFQKEATGSHLSKHKTKQPNKDLLLVQKHKSVLEKLGATDVNNLTPIEAINLLNKIKNEIDEK</sequence>
<dbReference type="PANTHER" id="PTHR11361:SF34">
    <property type="entry name" value="DNA MISMATCH REPAIR PROTEIN MSH1, MITOCHONDRIAL"/>
    <property type="match status" value="1"/>
</dbReference>
<evidence type="ECO:0000256" key="1">
    <source>
        <dbReference type="ARBA" id="ARBA00022741"/>
    </source>
</evidence>
<keyword evidence="3" id="KW-0238">DNA-binding</keyword>
<reference evidence="5" key="1">
    <citation type="journal article" date="2014" name="Front. Microbiol.">
        <title>High frequency of phylogenetically diverse reductive dehalogenase-homologous genes in deep subseafloor sedimentary metagenomes.</title>
        <authorList>
            <person name="Kawai M."/>
            <person name="Futagami T."/>
            <person name="Toyoda A."/>
            <person name="Takaki Y."/>
            <person name="Nishi S."/>
            <person name="Hori S."/>
            <person name="Arai W."/>
            <person name="Tsubouchi T."/>
            <person name="Morono Y."/>
            <person name="Uchiyama I."/>
            <person name="Ito T."/>
            <person name="Fujiyama A."/>
            <person name="Inagaki F."/>
            <person name="Takami H."/>
        </authorList>
    </citation>
    <scope>NUCLEOTIDE SEQUENCE</scope>
    <source>
        <strain evidence="5">Expedition CK06-06</strain>
    </source>
</reference>
<proteinExistence type="predicted"/>
<dbReference type="GO" id="GO:0140664">
    <property type="term" value="F:ATP-dependent DNA damage sensor activity"/>
    <property type="evidence" value="ECO:0007669"/>
    <property type="project" value="InterPro"/>
</dbReference>
<gene>
    <name evidence="5" type="ORF">S03H2_33583</name>
</gene>
<dbReference type="GO" id="GO:0006298">
    <property type="term" value="P:mismatch repair"/>
    <property type="evidence" value="ECO:0007669"/>
    <property type="project" value="InterPro"/>
</dbReference>